<dbReference type="GO" id="GO:0005634">
    <property type="term" value="C:nucleus"/>
    <property type="evidence" value="ECO:0007669"/>
    <property type="project" value="TreeGrafter"/>
</dbReference>
<dbReference type="InterPro" id="IPR014729">
    <property type="entry name" value="Rossmann-like_a/b/a_fold"/>
</dbReference>
<comment type="caution">
    <text evidence="9">The sequence shown here is derived from an EMBL/GenBank/DDBJ whole genome shotgun (WGS) entry which is preliminary data.</text>
</comment>
<evidence type="ECO:0000256" key="4">
    <source>
        <dbReference type="PIRSR" id="PIRSR602081-1"/>
    </source>
</evidence>
<keyword evidence="5" id="KW-0863">Zinc-finger</keyword>
<keyword evidence="5" id="KW-0479">Metal-binding</keyword>
<dbReference type="GO" id="GO:0071949">
    <property type="term" value="F:FAD binding"/>
    <property type="evidence" value="ECO:0007669"/>
    <property type="project" value="TreeGrafter"/>
</dbReference>
<feature type="compositionally biased region" description="Basic and acidic residues" evidence="6">
    <location>
        <begin position="612"/>
        <end position="666"/>
    </location>
</feature>
<gene>
    <name evidence="9" type="ORF">EDD36DRAFT_462134</name>
</gene>
<evidence type="ECO:0000256" key="6">
    <source>
        <dbReference type="SAM" id="MobiDB-lite"/>
    </source>
</evidence>
<evidence type="ECO:0000259" key="8">
    <source>
        <dbReference type="PROSITE" id="PS51645"/>
    </source>
</evidence>
<dbReference type="Pfam" id="PF25542">
    <property type="entry name" value="zf-CCCH_12"/>
    <property type="match status" value="1"/>
</dbReference>
<dbReference type="Pfam" id="PF25543">
    <property type="entry name" value="zf-CCCH_tandem"/>
    <property type="match status" value="1"/>
</dbReference>
<dbReference type="SUPFAM" id="SSF48173">
    <property type="entry name" value="Cryptochrome/photolyase FAD-binding domain"/>
    <property type="match status" value="1"/>
</dbReference>
<evidence type="ECO:0000256" key="2">
    <source>
        <dbReference type="ARBA" id="ARBA00022630"/>
    </source>
</evidence>
<dbReference type="GO" id="GO:0032922">
    <property type="term" value="P:circadian regulation of gene expression"/>
    <property type="evidence" value="ECO:0007669"/>
    <property type="project" value="TreeGrafter"/>
</dbReference>
<dbReference type="Pfam" id="PF03441">
    <property type="entry name" value="FAD_binding_7"/>
    <property type="match status" value="1"/>
</dbReference>
<dbReference type="GO" id="GO:0003677">
    <property type="term" value="F:DNA binding"/>
    <property type="evidence" value="ECO:0007669"/>
    <property type="project" value="TreeGrafter"/>
</dbReference>
<dbReference type="EMBL" id="MU404351">
    <property type="protein sequence ID" value="KAI1617281.1"/>
    <property type="molecule type" value="Genomic_DNA"/>
</dbReference>
<evidence type="ECO:0000256" key="5">
    <source>
        <dbReference type="PROSITE-ProRule" id="PRU00723"/>
    </source>
</evidence>
<evidence type="ECO:0000313" key="10">
    <source>
        <dbReference type="Proteomes" id="UP001203852"/>
    </source>
</evidence>
<feature type="zinc finger region" description="C3H1-type" evidence="5">
    <location>
        <begin position="1013"/>
        <end position="1041"/>
    </location>
</feature>
<dbReference type="PROSITE" id="PS50103">
    <property type="entry name" value="ZF_C3H1"/>
    <property type="match status" value="1"/>
</dbReference>
<accession>A0AAN6E3L5</accession>
<dbReference type="PROSITE" id="PS51645">
    <property type="entry name" value="PHR_CRY_ALPHA_BETA"/>
    <property type="match status" value="1"/>
</dbReference>
<dbReference type="GO" id="GO:0043153">
    <property type="term" value="P:entrainment of circadian clock by photoperiod"/>
    <property type="evidence" value="ECO:0007669"/>
    <property type="project" value="TreeGrafter"/>
</dbReference>
<keyword evidence="10" id="KW-1185">Reference proteome</keyword>
<proteinExistence type="inferred from homology"/>
<evidence type="ECO:0000259" key="7">
    <source>
        <dbReference type="PROSITE" id="PS50103"/>
    </source>
</evidence>
<dbReference type="Pfam" id="PF25540">
    <property type="entry name" value="DUF7923"/>
    <property type="match status" value="1"/>
</dbReference>
<dbReference type="PANTHER" id="PTHR11455">
    <property type="entry name" value="CRYPTOCHROME"/>
    <property type="match status" value="1"/>
</dbReference>
<dbReference type="InterPro" id="IPR002081">
    <property type="entry name" value="Cryptochrome/DNA_photolyase_1"/>
</dbReference>
<dbReference type="InterPro" id="IPR057683">
    <property type="entry name" value="DUF7923"/>
</dbReference>
<dbReference type="InterPro" id="IPR057654">
    <property type="entry name" value="Znf-CCCH_tandem"/>
</dbReference>
<feature type="region of interest" description="Disordered" evidence="6">
    <location>
        <begin position="612"/>
        <end position="680"/>
    </location>
</feature>
<dbReference type="Pfam" id="PF00875">
    <property type="entry name" value="DNA_photolyase"/>
    <property type="match status" value="1"/>
</dbReference>
<dbReference type="InterPro" id="IPR036155">
    <property type="entry name" value="Crypto/Photolyase_N_sf"/>
</dbReference>
<dbReference type="InterPro" id="IPR000571">
    <property type="entry name" value="Znf_CCCH"/>
</dbReference>
<reference evidence="9" key="1">
    <citation type="journal article" date="2022" name="bioRxiv">
        <title>Deciphering the potential niche of two novel black yeast fungi from a biological soil crust based on their genomes, phenotypes, and melanin regulation.</title>
        <authorList>
            <consortium name="DOE Joint Genome Institute"/>
            <person name="Carr E.C."/>
            <person name="Barton Q."/>
            <person name="Grambo S."/>
            <person name="Sullivan M."/>
            <person name="Renfro C.M."/>
            <person name="Kuo A."/>
            <person name="Pangilinan J."/>
            <person name="Lipzen A."/>
            <person name="Keymanesh K."/>
            <person name="Savage E."/>
            <person name="Barry K."/>
            <person name="Grigoriev I.V."/>
            <person name="Riekhof W.R."/>
            <person name="Harris S.S."/>
        </authorList>
    </citation>
    <scope>NUCLEOTIDE SEQUENCE</scope>
    <source>
        <strain evidence="9">JF 03-4F</strain>
    </source>
</reference>
<name>A0AAN6E3L5_9EURO</name>
<dbReference type="GO" id="GO:0005737">
    <property type="term" value="C:cytoplasm"/>
    <property type="evidence" value="ECO:0007669"/>
    <property type="project" value="TreeGrafter"/>
</dbReference>
<organism evidence="9 10">
    <name type="scientific">Exophiala viscosa</name>
    <dbReference type="NCBI Taxonomy" id="2486360"/>
    <lineage>
        <taxon>Eukaryota</taxon>
        <taxon>Fungi</taxon>
        <taxon>Dikarya</taxon>
        <taxon>Ascomycota</taxon>
        <taxon>Pezizomycotina</taxon>
        <taxon>Eurotiomycetes</taxon>
        <taxon>Chaetothyriomycetidae</taxon>
        <taxon>Chaetothyriales</taxon>
        <taxon>Herpotrichiellaceae</taxon>
        <taxon>Exophiala</taxon>
    </lineage>
</organism>
<dbReference type="GO" id="GO:0003904">
    <property type="term" value="F:deoxyribodipyrimidine photo-lyase activity"/>
    <property type="evidence" value="ECO:0007669"/>
    <property type="project" value="TreeGrafter"/>
</dbReference>
<feature type="binding site" evidence="4">
    <location>
        <begin position="309"/>
        <end position="313"/>
    </location>
    <ligand>
        <name>FAD</name>
        <dbReference type="ChEBI" id="CHEBI:57692"/>
    </ligand>
</feature>
<feature type="region of interest" description="Disordered" evidence="6">
    <location>
        <begin position="950"/>
        <end position="984"/>
    </location>
</feature>
<dbReference type="Gene3D" id="3.40.50.620">
    <property type="entry name" value="HUPs"/>
    <property type="match status" value="1"/>
</dbReference>
<feature type="region of interest" description="Disordered" evidence="6">
    <location>
        <begin position="172"/>
        <end position="210"/>
    </location>
</feature>
<feature type="domain" description="Photolyase/cryptochrome alpha/beta" evidence="8">
    <location>
        <begin position="14"/>
        <end position="146"/>
    </location>
</feature>
<feature type="compositionally biased region" description="Basic residues" evidence="6">
    <location>
        <begin position="667"/>
        <end position="680"/>
    </location>
</feature>
<protein>
    <submittedName>
        <fullName evidence="9">FAD binding domain of DNA photolyase-domain-containing protein</fullName>
    </submittedName>
</protein>
<dbReference type="AlphaFoldDB" id="A0AAN6E3L5"/>
<dbReference type="SUPFAM" id="SSF52425">
    <property type="entry name" value="Cryptochrome/photolyase, N-terminal domain"/>
    <property type="match status" value="1"/>
</dbReference>
<dbReference type="Gene3D" id="1.25.40.80">
    <property type="match status" value="1"/>
</dbReference>
<comment type="similarity">
    <text evidence="1">Belongs to the DNA photolyase class-1 family.</text>
</comment>
<feature type="compositionally biased region" description="Polar residues" evidence="6">
    <location>
        <begin position="967"/>
        <end position="984"/>
    </location>
</feature>
<dbReference type="InterPro" id="IPR006050">
    <property type="entry name" value="DNA_photolyase_N"/>
</dbReference>
<keyword evidence="5" id="KW-0862">Zinc</keyword>
<dbReference type="Gene3D" id="1.10.579.10">
    <property type="entry name" value="DNA Cyclobutane Dipyrimidine Photolyase, subunit A, domain 3"/>
    <property type="match status" value="1"/>
</dbReference>
<keyword evidence="3 4" id="KW-0274">FAD</keyword>
<comment type="cofactor">
    <cofactor evidence="4">
        <name>FAD</name>
        <dbReference type="ChEBI" id="CHEBI:57692"/>
    </cofactor>
    <text evidence="4">Binds 1 FAD per subunit.</text>
</comment>
<dbReference type="Proteomes" id="UP001203852">
    <property type="component" value="Unassembled WGS sequence"/>
</dbReference>
<dbReference type="GO" id="GO:0008270">
    <property type="term" value="F:zinc ion binding"/>
    <property type="evidence" value="ECO:0007669"/>
    <property type="project" value="UniProtKB-KW"/>
</dbReference>
<keyword evidence="2 4" id="KW-0285">Flavoprotein</keyword>
<feature type="compositionally biased region" description="Acidic residues" evidence="6">
    <location>
        <begin position="192"/>
        <end position="205"/>
    </location>
</feature>
<dbReference type="InterPro" id="IPR036134">
    <property type="entry name" value="Crypto/Photolyase_FAD-like_sf"/>
</dbReference>
<evidence type="ECO:0000256" key="3">
    <source>
        <dbReference type="ARBA" id="ARBA00022827"/>
    </source>
</evidence>
<evidence type="ECO:0000313" key="9">
    <source>
        <dbReference type="EMBL" id="KAI1617281.1"/>
    </source>
</evidence>
<feature type="domain" description="C3H1-type" evidence="7">
    <location>
        <begin position="1013"/>
        <end position="1041"/>
    </location>
</feature>
<evidence type="ECO:0000256" key="1">
    <source>
        <dbReference type="ARBA" id="ARBA00005862"/>
    </source>
</evidence>
<dbReference type="InterPro" id="IPR005101">
    <property type="entry name" value="Cryptochr/Photolyase_FAD-bd"/>
</dbReference>
<sequence>MPSKFKKSSTSNGPRVLYWFRTDLRLHDSPALMHALSLNPSHLIPLWTWDPHYVYRQRGSANRWGFLVASMADVSASLTQLNSKQKLHVVRRAPGKIIAPLLKKWKIDVLVFERDTDAYARMRDDEVTSIAEGLGVKVVSVTGRTLFDCDEVVRQNGGRPTMSMGQLLKATGKMGDGTPNKPLDRPTSLPDPLDEEEMDLSELEGDVGSNGEQEPKFAGAEQNDFNAVQRTMGEEKNTQFSCGLMGPGKSFSVPTLEEMGIDPEDVTTPHKGGEAVGLAVLAKYIANEEYIGTFEKPATAPTDFEPQATTLLSPHMHFGSVSVRKYWWEVQDVLEKRRKAKKHNSNHPVNLPGQLLFRDMYFAAHAKVGVPFGQAIGNPVARFIPWHLQSKYTVDEHGKPFSDGTYLVDDAQAEEYFRRWKEGRTGFPWIDALMRQLKQEGWIHHLGRHAVACFLTRGGCYVSWERGAEVFEEWLIDHEIACNAGNWMWLSCAAFFSQFYRCYSPVAFPKKWDPEGKFVRKYVPELEMFDKKYIYEPHKAPIADQKAWGCVIKGDGTERANQEMRLYPKPMFDFNERRDFCINKLKEAYGVGLYGDDEKVLSGEWKKLFNYDDGSGDRREEANGVLERGVKRQRNSDDDNGPQDREDGTGEHAAPGDDTDRKEGRLKVVKRQPVGRKKKQATLEMMEMAAQLDQLTLERDAAKNELDMAKDTARLYYQRMLQAEADRSQLQTMDFDRFLLVLIDGDSMPFLDDFVSRGMEGGEDAGKHLRNAVLEYSKTSPTYRADDRIFIWIYANARGLSRTYKAAKIIPDESVFEHFMTGFNRSHQFSDFVDAGPHKEAADSKIKAYFEFFYRNQHCQHVMLGASADNSYAGFLRPLSLPDSKVNDRITMIEGPPFAADLRKVAQCFRQASFKTIFRPSKIEVIPNGTHGITAGVKRPASEALMSLRERQTSKADAAVVTRPRSTDGNSTHPKAASNPSLGPSPIIFQNQYGQRLDAPLAIDKDYLKQLYNGHARLCNNFYLKGYCPYGAGCEWDHSQRLSQIQLDTFRQKARTSNCRNPFCVDPACCLGHMCQRESCNISQCKFLPEMHNIDVSRVYQYNTETGEKKELKPS</sequence>
<dbReference type="PANTHER" id="PTHR11455:SF9">
    <property type="entry name" value="CRYPTOCHROME CIRCADIAN CLOCK 5 ISOFORM X1"/>
    <property type="match status" value="1"/>
</dbReference>